<evidence type="ECO:0000313" key="5">
    <source>
        <dbReference type="Proteomes" id="UP000594261"/>
    </source>
</evidence>
<dbReference type="Pfam" id="PF23282">
    <property type="entry name" value="WHD_ROQ1"/>
    <property type="match status" value="1"/>
</dbReference>
<dbReference type="EnsemblPlants" id="QL05p085270:mrna">
    <property type="protein sequence ID" value="QL05p085270:mrna"/>
    <property type="gene ID" value="QL05p085270"/>
</dbReference>
<evidence type="ECO:0000259" key="3">
    <source>
        <dbReference type="PROSITE" id="PS50104"/>
    </source>
</evidence>
<dbReference type="GO" id="GO:0016705">
    <property type="term" value="F:oxidoreductase activity, acting on paired donors, with incorporation or reduction of molecular oxygen"/>
    <property type="evidence" value="ECO:0007669"/>
    <property type="project" value="InterPro"/>
</dbReference>
<dbReference type="InterPro" id="IPR035897">
    <property type="entry name" value="Toll_tir_struct_dom_sf"/>
</dbReference>
<evidence type="ECO:0000256" key="1">
    <source>
        <dbReference type="ARBA" id="ARBA00022737"/>
    </source>
</evidence>
<dbReference type="PROSITE" id="PS50104">
    <property type="entry name" value="TIR"/>
    <property type="match status" value="1"/>
</dbReference>
<dbReference type="InterPro" id="IPR036396">
    <property type="entry name" value="Cyt_P450_sf"/>
</dbReference>
<accession>A0A7N2LTA7</accession>
<dbReference type="GO" id="GO:0005506">
    <property type="term" value="F:iron ion binding"/>
    <property type="evidence" value="ECO:0007669"/>
    <property type="project" value="InterPro"/>
</dbReference>
<dbReference type="InParanoid" id="A0A7N2LTA7"/>
<dbReference type="Proteomes" id="UP000594261">
    <property type="component" value="Chromosome 5"/>
</dbReference>
<dbReference type="Gene3D" id="3.40.50.10140">
    <property type="entry name" value="Toll/interleukin-1 receptor homology (TIR) domain"/>
    <property type="match status" value="1"/>
</dbReference>
<reference evidence="4" key="2">
    <citation type="submission" date="2021-01" db="UniProtKB">
        <authorList>
            <consortium name="EnsemblPlants"/>
        </authorList>
    </citation>
    <scope>IDENTIFICATION</scope>
</reference>
<evidence type="ECO:0000256" key="2">
    <source>
        <dbReference type="ARBA" id="ARBA00022821"/>
    </source>
</evidence>
<keyword evidence="1" id="KW-0677">Repeat</keyword>
<reference evidence="4 5" key="1">
    <citation type="journal article" date="2016" name="G3 (Bethesda)">
        <title>First Draft Assembly and Annotation of the Genome of a California Endemic Oak Quercus lobata Nee (Fagaceae).</title>
        <authorList>
            <person name="Sork V.L."/>
            <person name="Fitz-Gibbon S.T."/>
            <person name="Puiu D."/>
            <person name="Crepeau M."/>
            <person name="Gugger P.F."/>
            <person name="Sherman R."/>
            <person name="Stevens K."/>
            <person name="Langley C.H."/>
            <person name="Pellegrini M."/>
            <person name="Salzberg S.L."/>
        </authorList>
    </citation>
    <scope>NUCLEOTIDE SEQUENCE [LARGE SCALE GENOMIC DNA]</scope>
    <source>
        <strain evidence="4 5">cv. SW786</strain>
    </source>
</reference>
<dbReference type="GO" id="GO:0020037">
    <property type="term" value="F:heme binding"/>
    <property type="evidence" value="ECO:0007669"/>
    <property type="project" value="InterPro"/>
</dbReference>
<dbReference type="InterPro" id="IPR036390">
    <property type="entry name" value="WH_DNA-bd_sf"/>
</dbReference>
<dbReference type="GO" id="GO:0004497">
    <property type="term" value="F:monooxygenase activity"/>
    <property type="evidence" value="ECO:0007669"/>
    <property type="project" value="InterPro"/>
</dbReference>
<dbReference type="GO" id="GO:0007165">
    <property type="term" value="P:signal transduction"/>
    <property type="evidence" value="ECO:0007669"/>
    <property type="project" value="InterPro"/>
</dbReference>
<dbReference type="Gene3D" id="3.80.10.10">
    <property type="entry name" value="Ribonuclease Inhibitor"/>
    <property type="match status" value="1"/>
</dbReference>
<keyword evidence="5" id="KW-1185">Reference proteome</keyword>
<dbReference type="InterPro" id="IPR000157">
    <property type="entry name" value="TIR_dom"/>
</dbReference>
<evidence type="ECO:0000313" key="4">
    <source>
        <dbReference type="EnsemblPlants" id="QL05p085270:mrna"/>
    </source>
</evidence>
<keyword evidence="2" id="KW-0611">Plant defense</keyword>
<dbReference type="SUPFAM" id="SSF48264">
    <property type="entry name" value="Cytochrome P450"/>
    <property type="match status" value="1"/>
</dbReference>
<dbReference type="InterPro" id="IPR044974">
    <property type="entry name" value="Disease_R_plants"/>
</dbReference>
<organism evidence="4 5">
    <name type="scientific">Quercus lobata</name>
    <name type="common">Valley oak</name>
    <dbReference type="NCBI Taxonomy" id="97700"/>
    <lineage>
        <taxon>Eukaryota</taxon>
        <taxon>Viridiplantae</taxon>
        <taxon>Streptophyta</taxon>
        <taxon>Embryophyta</taxon>
        <taxon>Tracheophyta</taxon>
        <taxon>Spermatophyta</taxon>
        <taxon>Magnoliopsida</taxon>
        <taxon>eudicotyledons</taxon>
        <taxon>Gunneridae</taxon>
        <taxon>Pentapetalae</taxon>
        <taxon>rosids</taxon>
        <taxon>fabids</taxon>
        <taxon>Fagales</taxon>
        <taxon>Fagaceae</taxon>
        <taxon>Quercus</taxon>
    </lineage>
</organism>
<dbReference type="GO" id="GO:0006952">
    <property type="term" value="P:defense response"/>
    <property type="evidence" value="ECO:0007669"/>
    <property type="project" value="UniProtKB-KW"/>
</dbReference>
<dbReference type="SUPFAM" id="SSF52200">
    <property type="entry name" value="Toll/Interleukin receptor TIR domain"/>
    <property type="match status" value="1"/>
</dbReference>
<dbReference type="PANTHER" id="PTHR11017:SF553">
    <property type="entry name" value="ADP-RIBOSYL CYCLASE_CYCLIC ADP-RIBOSE HYDROLASE"/>
    <property type="match status" value="1"/>
</dbReference>
<dbReference type="AlphaFoldDB" id="A0A7N2LTA7"/>
<dbReference type="SUPFAM" id="SSF52047">
    <property type="entry name" value="RNI-like"/>
    <property type="match status" value="1"/>
</dbReference>
<dbReference type="InterPro" id="IPR032675">
    <property type="entry name" value="LRR_dom_sf"/>
</dbReference>
<dbReference type="InterPro" id="IPR027417">
    <property type="entry name" value="P-loop_NTPase"/>
</dbReference>
<dbReference type="InterPro" id="IPR058192">
    <property type="entry name" value="WHD_ROQ1-like"/>
</dbReference>
<feature type="domain" description="TIR" evidence="3">
    <location>
        <begin position="1"/>
        <end position="81"/>
    </location>
</feature>
<dbReference type="SUPFAM" id="SSF46785">
    <property type="entry name" value="Winged helix' DNA-binding domain"/>
    <property type="match status" value="1"/>
</dbReference>
<protein>
    <recommendedName>
        <fullName evidence="3">TIR domain-containing protein</fullName>
    </recommendedName>
</protein>
<proteinExistence type="predicted"/>
<dbReference type="EMBL" id="LRBV02000005">
    <property type="status" value="NOT_ANNOTATED_CDS"/>
    <property type="molecule type" value="Genomic_DNA"/>
</dbReference>
<name>A0A7N2LTA7_QUELO</name>
<dbReference type="PANTHER" id="PTHR11017">
    <property type="entry name" value="LEUCINE-RICH REPEAT-CONTAINING PROTEIN"/>
    <property type="match status" value="1"/>
</dbReference>
<dbReference type="SUPFAM" id="SSF52540">
    <property type="entry name" value="P-loop containing nucleoside triphosphate hydrolases"/>
    <property type="match status" value="1"/>
</dbReference>
<dbReference type="Gramene" id="QL05p085270:mrna">
    <property type="protein sequence ID" value="QL05p085270:mrna"/>
    <property type="gene ID" value="QL05p085270"/>
</dbReference>
<sequence length="619" mass="71121">MLQAIEESRFAIVILSENYATSSWCLDELAKIIECEKELGITVFPIFHYVDPFDVWKQLELFKEAFVKHEERFEKKKGLVGIYPQAMELESLLALDQVDDVRFIGVWAMGRMGKTTLTGFVYDKVLEEFDASCFLSDVTNIVEWKSALERLKGGPRRIVIQVLEISFDGLNDLLKEIFLHIACLFNHEEKDYVVEILHSLDLYPEIGLRELIDKSLLKISDNNELWMRNLLREMGRNIVCQESPDEPGKRSRLWLYEDIEHMLINNTARAIKKLPFSTVFLRRLNTVSFRGCQWLSSSFDLMGKLLRFCIRVSDLDLSDCHILAIPDNIGCLNNLVMLRLSGNDFVSLPESISHHFNLRWLYLDGCKRLPSLPDLPSKVERLSVNDCTSLERLSGPENNICRPDNFSLCFSCINCFKLADNIQSGYNMLQGQSGKLLARRLPSLIPGSEIPSWLKEVKICEEPYSSFVTSLSFRRYPSHYANVNRIFKTKKSKHTGFYHLKQNFILFFYLTCSMEELIQTTTTSEWAMTEVLRNPDIMAKTKQELAATVGTGQRIQEKGLALAVRMLNLLLASFIHHFDWKLFPDRMAPEGINTKDKFGLTLQKAIPLVAIPVVVAKVE</sequence>
<dbReference type="Pfam" id="PF01582">
    <property type="entry name" value="TIR"/>
    <property type="match status" value="1"/>
</dbReference>